<name>A0A0P7KLJ6_9RHOB</name>
<organism evidence="1 2">
    <name type="scientific">Aliiroseovarius crassostreae</name>
    <dbReference type="NCBI Taxonomy" id="154981"/>
    <lineage>
        <taxon>Bacteria</taxon>
        <taxon>Pseudomonadati</taxon>
        <taxon>Pseudomonadota</taxon>
        <taxon>Alphaproteobacteria</taxon>
        <taxon>Rhodobacterales</taxon>
        <taxon>Paracoccaceae</taxon>
        <taxon>Aliiroseovarius</taxon>
    </lineage>
</organism>
<sequence length="111" mass="12192">MPSHTVELEYGGTIHTTFTAMDVAAGTAQPMKTIDDAEYWFGEQFTDEKGALGTATDLQSGQKTYFACCATSWDRSGSADEWESFTTQNRAEADRFIARYAILNGLTEQSA</sequence>
<proteinExistence type="predicted"/>
<protein>
    <submittedName>
        <fullName evidence="1">Uncharacterized protein</fullName>
    </submittedName>
</protein>
<dbReference type="RefSeq" id="WP_055190789.1">
    <property type="nucleotide sequence ID" value="NZ_FPBS01000070.1"/>
</dbReference>
<gene>
    <name evidence="1" type="ORF">AKJ29_01745</name>
</gene>
<dbReference type="EMBL" id="LKBA01000008">
    <property type="protein sequence ID" value="KPN62893.1"/>
    <property type="molecule type" value="Genomic_DNA"/>
</dbReference>
<evidence type="ECO:0000313" key="1">
    <source>
        <dbReference type="EMBL" id="KPN62893.1"/>
    </source>
</evidence>
<dbReference type="AlphaFoldDB" id="A0A0P7KLJ6"/>
<dbReference type="Proteomes" id="UP000050471">
    <property type="component" value="Unassembled WGS sequence"/>
</dbReference>
<comment type="caution">
    <text evidence="1">The sequence shown here is derived from an EMBL/GenBank/DDBJ whole genome shotgun (WGS) entry which is preliminary data.</text>
</comment>
<reference evidence="1 2" key="1">
    <citation type="submission" date="2015-09" db="EMBL/GenBank/DDBJ databases">
        <title>Draft genome sequence of Aliiroseovarius crassostreae CV919-312TSm, the causative agent of Roseovarius Oyster Disease (formerly Juvenile Oyster Disease).</title>
        <authorList>
            <person name="Kessner L."/>
            <person name="Spinard E."/>
            <person name="Nelson D."/>
        </authorList>
    </citation>
    <scope>NUCLEOTIDE SEQUENCE [LARGE SCALE GENOMIC DNA]</scope>
    <source>
        <strain evidence="1 2">CV919-312</strain>
    </source>
</reference>
<accession>A0A0P7KLJ6</accession>
<keyword evidence="2" id="KW-1185">Reference proteome</keyword>
<evidence type="ECO:0000313" key="2">
    <source>
        <dbReference type="Proteomes" id="UP000050471"/>
    </source>
</evidence>